<dbReference type="EMBL" id="NBWZ01000001">
    <property type="protein sequence ID" value="RFA09520.1"/>
    <property type="molecule type" value="Genomic_DNA"/>
</dbReference>
<dbReference type="PANTHER" id="PTHR30040:SF2">
    <property type="entry name" value="FAD:PROTEIN FMN TRANSFERASE"/>
    <property type="match status" value="1"/>
</dbReference>
<proteinExistence type="predicted"/>
<keyword evidence="8" id="KW-0460">Magnesium</keyword>
<evidence type="ECO:0000256" key="5">
    <source>
        <dbReference type="ARBA" id="ARBA00022679"/>
    </source>
</evidence>
<evidence type="ECO:0000256" key="10">
    <source>
        <dbReference type="ARBA" id="ARBA00048540"/>
    </source>
</evidence>
<keyword evidence="4" id="KW-0285">Flavoprotein</keyword>
<dbReference type="InterPro" id="IPR003374">
    <property type="entry name" value="ApbE-like_sf"/>
</dbReference>
<evidence type="ECO:0000256" key="1">
    <source>
        <dbReference type="ARBA" id="ARBA00001946"/>
    </source>
</evidence>
<keyword evidence="6" id="KW-0479">Metal-binding</keyword>
<dbReference type="InterPro" id="IPR024932">
    <property type="entry name" value="ApbE"/>
</dbReference>
<keyword evidence="7" id="KW-0274">FAD</keyword>
<comment type="cofactor">
    <cofactor evidence="1">
        <name>Mg(2+)</name>
        <dbReference type="ChEBI" id="CHEBI:18420"/>
    </cofactor>
</comment>
<protein>
    <recommendedName>
        <fullName evidence="3">FAD:protein FMN transferase</fullName>
        <ecNumber evidence="2">2.7.1.180</ecNumber>
    </recommendedName>
    <alternativeName>
        <fullName evidence="9">Flavin transferase</fullName>
    </alternativeName>
</protein>
<evidence type="ECO:0000256" key="3">
    <source>
        <dbReference type="ARBA" id="ARBA00016337"/>
    </source>
</evidence>
<dbReference type="OrthoDB" id="9778595at2"/>
<dbReference type="SUPFAM" id="SSF143631">
    <property type="entry name" value="ApbE-like"/>
    <property type="match status" value="1"/>
</dbReference>
<dbReference type="EC" id="2.7.1.180" evidence="2"/>
<sequence length="341" mass="35366">MSRDLRGAPPATASRDWPVWSTTARIVVTDPALVDAASTVLVTVLDEVERACSRFSPASELARLRPQLADGAPVSPMLATLVGVALAAARRSGGSVDPTLGNAMSRLGYDRDFADLDPAREPVHSGRPVPAGLTVPAGLPVPVITLSSSVPGWRRIGLVEEGDQTLLVVPTDLALDLGATAKAYAADIAAARVTEQLGCGVLVSLGGDIATAGPAPEGGWQVTVCDLPGDPECQVTLTAGQALATSSTQKRRWRQHGQTFHHILDPTRGLPADPVWRTVTVAAGSCVEANTLATASIVRGAGGLVWLAAQRASARLVDRSGRVLGLCGWPDENSVHVWAAS</sequence>
<organism evidence="11 12">
    <name type="scientific">Subtercola boreus</name>
    <dbReference type="NCBI Taxonomy" id="120213"/>
    <lineage>
        <taxon>Bacteria</taxon>
        <taxon>Bacillati</taxon>
        <taxon>Actinomycetota</taxon>
        <taxon>Actinomycetes</taxon>
        <taxon>Micrococcales</taxon>
        <taxon>Microbacteriaceae</taxon>
        <taxon>Subtercola</taxon>
    </lineage>
</organism>
<reference evidence="11 12" key="1">
    <citation type="submission" date="2017-04" db="EMBL/GenBank/DDBJ databases">
        <title>Comparative genome analysis of Subtercola boreus.</title>
        <authorList>
            <person name="Cho Y.-J."/>
            <person name="Cho A."/>
            <person name="Kim O.-S."/>
            <person name="Lee J.-I."/>
        </authorList>
    </citation>
    <scope>NUCLEOTIDE SEQUENCE [LARGE SCALE GENOMIC DNA]</scope>
    <source>
        <strain evidence="11 12">K300</strain>
    </source>
</reference>
<evidence type="ECO:0000256" key="8">
    <source>
        <dbReference type="ARBA" id="ARBA00022842"/>
    </source>
</evidence>
<dbReference type="AlphaFoldDB" id="A0A3E0VJF2"/>
<dbReference type="GO" id="GO:0046872">
    <property type="term" value="F:metal ion binding"/>
    <property type="evidence" value="ECO:0007669"/>
    <property type="project" value="UniProtKB-KW"/>
</dbReference>
<dbReference type="Proteomes" id="UP000256486">
    <property type="component" value="Unassembled WGS sequence"/>
</dbReference>
<evidence type="ECO:0000313" key="12">
    <source>
        <dbReference type="Proteomes" id="UP000256486"/>
    </source>
</evidence>
<dbReference type="GO" id="GO:0016740">
    <property type="term" value="F:transferase activity"/>
    <property type="evidence" value="ECO:0007669"/>
    <property type="project" value="UniProtKB-KW"/>
</dbReference>
<dbReference type="PANTHER" id="PTHR30040">
    <property type="entry name" value="THIAMINE BIOSYNTHESIS LIPOPROTEIN APBE"/>
    <property type="match status" value="1"/>
</dbReference>
<keyword evidence="5" id="KW-0808">Transferase</keyword>
<evidence type="ECO:0000256" key="9">
    <source>
        <dbReference type="ARBA" id="ARBA00031306"/>
    </source>
</evidence>
<evidence type="ECO:0000256" key="7">
    <source>
        <dbReference type="ARBA" id="ARBA00022827"/>
    </source>
</evidence>
<dbReference type="RefSeq" id="WP_116414904.1">
    <property type="nucleotide sequence ID" value="NZ_NBWZ01000001.1"/>
</dbReference>
<keyword evidence="12" id="KW-1185">Reference proteome</keyword>
<comment type="caution">
    <text evidence="11">The sequence shown here is derived from an EMBL/GenBank/DDBJ whole genome shotgun (WGS) entry which is preliminary data.</text>
</comment>
<evidence type="ECO:0000256" key="6">
    <source>
        <dbReference type="ARBA" id="ARBA00022723"/>
    </source>
</evidence>
<dbReference type="Pfam" id="PF02424">
    <property type="entry name" value="ApbE"/>
    <property type="match status" value="1"/>
</dbReference>
<evidence type="ECO:0000313" key="11">
    <source>
        <dbReference type="EMBL" id="RFA09520.1"/>
    </source>
</evidence>
<comment type="catalytic activity">
    <reaction evidence="10">
        <text>L-threonyl-[protein] + FAD = FMN-L-threonyl-[protein] + AMP + H(+)</text>
        <dbReference type="Rhea" id="RHEA:36847"/>
        <dbReference type="Rhea" id="RHEA-COMP:11060"/>
        <dbReference type="Rhea" id="RHEA-COMP:11061"/>
        <dbReference type="ChEBI" id="CHEBI:15378"/>
        <dbReference type="ChEBI" id="CHEBI:30013"/>
        <dbReference type="ChEBI" id="CHEBI:57692"/>
        <dbReference type="ChEBI" id="CHEBI:74257"/>
        <dbReference type="ChEBI" id="CHEBI:456215"/>
        <dbReference type="EC" id="2.7.1.180"/>
    </reaction>
</comment>
<gene>
    <name evidence="11" type="ORF">B7R54_10020</name>
</gene>
<evidence type="ECO:0000256" key="4">
    <source>
        <dbReference type="ARBA" id="ARBA00022630"/>
    </source>
</evidence>
<name>A0A3E0VJF2_9MICO</name>
<accession>A0A3E0VJF2</accession>
<dbReference type="Gene3D" id="3.10.520.10">
    <property type="entry name" value="ApbE-like domains"/>
    <property type="match status" value="1"/>
</dbReference>
<evidence type="ECO:0000256" key="2">
    <source>
        <dbReference type="ARBA" id="ARBA00011955"/>
    </source>
</evidence>